<sequence>MTKKSPKRVPGLAKKSLKTDKVQMPTSKGNAASAVSTSVSGRQTIGAAAKAAASSSTAQPIRASTSPLQAAGIYIDDDGYVEYLDPGEKVFQEGLDHDEYSRLGMRLQDDG</sequence>
<reference evidence="2 3" key="1">
    <citation type="journal article" date="2016" name="Sci. Rep.">
        <title>Draft genome sequencing and secretome analysis of fungal phytopathogen Ascochyta rabiei provides insight into the necrotrophic effector repertoire.</title>
        <authorList>
            <person name="Verma S."/>
            <person name="Gazara R.K."/>
            <person name="Nizam S."/>
            <person name="Parween S."/>
            <person name="Chattopadhyay D."/>
            <person name="Verma P.K."/>
        </authorList>
    </citation>
    <scope>NUCLEOTIDE SEQUENCE [LARGE SCALE GENOMIC DNA]</scope>
    <source>
        <strain evidence="2 3">ArDII</strain>
    </source>
</reference>
<accession>A0A163L2I7</accession>
<feature type="compositionally biased region" description="Polar residues" evidence="1">
    <location>
        <begin position="24"/>
        <end position="40"/>
    </location>
</feature>
<proteinExistence type="predicted"/>
<comment type="caution">
    <text evidence="2">The sequence shown here is derived from an EMBL/GenBank/DDBJ whole genome shotgun (WGS) entry which is preliminary data.</text>
</comment>
<dbReference type="EMBL" id="JYNV01000065">
    <property type="protein sequence ID" value="KZM27452.1"/>
    <property type="molecule type" value="Genomic_DNA"/>
</dbReference>
<evidence type="ECO:0000313" key="2">
    <source>
        <dbReference type="EMBL" id="KZM27452.1"/>
    </source>
</evidence>
<protein>
    <submittedName>
        <fullName evidence="2">Uncharacterized protein</fullName>
    </submittedName>
</protein>
<dbReference type="AlphaFoldDB" id="A0A163L2I7"/>
<feature type="region of interest" description="Disordered" evidence="1">
    <location>
        <begin position="1"/>
        <end position="40"/>
    </location>
</feature>
<gene>
    <name evidence="2" type="ORF">ST47_g1413</name>
</gene>
<organism evidence="2 3">
    <name type="scientific">Didymella rabiei</name>
    <name type="common">Chickpea ascochyta blight fungus</name>
    <name type="synonym">Mycosphaerella rabiei</name>
    <dbReference type="NCBI Taxonomy" id="5454"/>
    <lineage>
        <taxon>Eukaryota</taxon>
        <taxon>Fungi</taxon>
        <taxon>Dikarya</taxon>
        <taxon>Ascomycota</taxon>
        <taxon>Pezizomycotina</taxon>
        <taxon>Dothideomycetes</taxon>
        <taxon>Pleosporomycetidae</taxon>
        <taxon>Pleosporales</taxon>
        <taxon>Pleosporineae</taxon>
        <taxon>Didymellaceae</taxon>
        <taxon>Ascochyta</taxon>
    </lineage>
</organism>
<keyword evidence="3" id="KW-1185">Reference proteome</keyword>
<evidence type="ECO:0000313" key="3">
    <source>
        <dbReference type="Proteomes" id="UP000076837"/>
    </source>
</evidence>
<evidence type="ECO:0000256" key="1">
    <source>
        <dbReference type="SAM" id="MobiDB-lite"/>
    </source>
</evidence>
<dbReference type="Proteomes" id="UP000076837">
    <property type="component" value="Unassembled WGS sequence"/>
</dbReference>
<name>A0A163L2I7_DIDRA</name>